<feature type="domain" description="G-protein coupled receptors family 1 profile" evidence="11">
    <location>
        <begin position="49"/>
        <end position="305"/>
    </location>
</feature>
<dbReference type="SMART" id="SM01381">
    <property type="entry name" value="7TM_GPCR_Srsx"/>
    <property type="match status" value="1"/>
</dbReference>
<evidence type="ECO:0000256" key="9">
    <source>
        <dbReference type="RuleBase" id="RU000688"/>
    </source>
</evidence>
<gene>
    <name evidence="13 14" type="primary">LOC116305010</name>
</gene>
<proteinExistence type="inferred from homology"/>
<dbReference type="InterPro" id="IPR000276">
    <property type="entry name" value="GPCR_Rhodpsn"/>
</dbReference>
<evidence type="ECO:0000313" key="12">
    <source>
        <dbReference type="Proteomes" id="UP000515163"/>
    </source>
</evidence>
<dbReference type="GeneID" id="116305010"/>
<sequence>MAFTQDQLQTTKNTFLNSSYSTEVSTAIEDPPLWDTVALGVIAILSLIGNGTVIFLICTCRNLHKPASPNWFVLSLALADMCVGGLYAPSRFICRFATSCSVITWNIIYYFQGVFPSSSVLNLCVLTFDRYLAVVHPFTYTNIMRSSRVFHLIQSAWWMALLLNIPYLVLAFIPQESHESLFVHGVSYVVVFASIPSAFMLYAYIAIVFVVKRHKNHIKRQEMQLAMNFSLHSTEVSRHGNNHHKDETMKAVGIIVIIFIVCSGLFQWLTICNLGGNCHMSMESPVYFVIYTLFHFRSAINFIVYALLRKDFQTELRKIAKRFH</sequence>
<evidence type="ECO:0000256" key="1">
    <source>
        <dbReference type="ARBA" id="ARBA00004651"/>
    </source>
</evidence>
<feature type="transmembrane region" description="Helical" evidence="10">
    <location>
        <begin position="149"/>
        <end position="173"/>
    </location>
</feature>
<protein>
    <submittedName>
        <fullName evidence="13 14">Octopamine receptor beta-2R-like</fullName>
    </submittedName>
</protein>
<evidence type="ECO:0000256" key="8">
    <source>
        <dbReference type="ARBA" id="ARBA00023224"/>
    </source>
</evidence>
<feature type="transmembrane region" description="Helical" evidence="10">
    <location>
        <begin position="37"/>
        <end position="58"/>
    </location>
</feature>
<keyword evidence="2" id="KW-1003">Cell membrane</keyword>
<feature type="transmembrane region" description="Helical" evidence="10">
    <location>
        <begin position="107"/>
        <end position="128"/>
    </location>
</feature>
<dbReference type="KEGG" id="aten:116305010"/>
<dbReference type="RefSeq" id="XP_031570687.1">
    <property type="nucleotide sequence ID" value="XM_031714827.1"/>
</dbReference>
<keyword evidence="4 10" id="KW-1133">Transmembrane helix</keyword>
<dbReference type="PANTHER" id="PTHR24249:SF372">
    <property type="entry name" value="G-PROTEIN COUPLED RECEPTORS FAMILY 1 PROFILE DOMAIN-CONTAINING PROTEIN"/>
    <property type="match status" value="1"/>
</dbReference>
<dbReference type="CDD" id="cd00637">
    <property type="entry name" value="7tm_classA_rhodopsin-like"/>
    <property type="match status" value="1"/>
</dbReference>
<dbReference type="PROSITE" id="PS50262">
    <property type="entry name" value="G_PROTEIN_RECEP_F1_2"/>
    <property type="match status" value="1"/>
</dbReference>
<evidence type="ECO:0000313" key="13">
    <source>
        <dbReference type="RefSeq" id="XP_031570686.1"/>
    </source>
</evidence>
<accession>A0A6P8ITW3</accession>
<organism evidence="12 13">
    <name type="scientific">Actinia tenebrosa</name>
    <name type="common">Australian red waratah sea anemone</name>
    <dbReference type="NCBI Taxonomy" id="6105"/>
    <lineage>
        <taxon>Eukaryota</taxon>
        <taxon>Metazoa</taxon>
        <taxon>Cnidaria</taxon>
        <taxon>Anthozoa</taxon>
        <taxon>Hexacorallia</taxon>
        <taxon>Actiniaria</taxon>
        <taxon>Actiniidae</taxon>
        <taxon>Actinia</taxon>
    </lineage>
</organism>
<dbReference type="PROSITE" id="PS00237">
    <property type="entry name" value="G_PROTEIN_RECEP_F1_1"/>
    <property type="match status" value="1"/>
</dbReference>
<evidence type="ECO:0000256" key="7">
    <source>
        <dbReference type="ARBA" id="ARBA00023170"/>
    </source>
</evidence>
<evidence type="ECO:0000313" key="14">
    <source>
        <dbReference type="RefSeq" id="XP_031570687.1"/>
    </source>
</evidence>
<feature type="transmembrane region" description="Helical" evidence="10">
    <location>
        <begin position="70"/>
        <end position="87"/>
    </location>
</feature>
<evidence type="ECO:0000256" key="3">
    <source>
        <dbReference type="ARBA" id="ARBA00022692"/>
    </source>
</evidence>
<dbReference type="InterPro" id="IPR050569">
    <property type="entry name" value="TAAR"/>
</dbReference>
<reference evidence="13 14" key="1">
    <citation type="submission" date="2025-04" db="UniProtKB">
        <authorList>
            <consortium name="RefSeq"/>
        </authorList>
    </citation>
    <scope>IDENTIFICATION</scope>
    <source>
        <tissue evidence="13 14">Tentacle</tissue>
    </source>
</reference>
<dbReference type="Gene3D" id="1.20.1070.10">
    <property type="entry name" value="Rhodopsin 7-helix transmembrane proteins"/>
    <property type="match status" value="1"/>
</dbReference>
<feature type="transmembrane region" description="Helical" evidence="10">
    <location>
        <begin position="185"/>
        <end position="211"/>
    </location>
</feature>
<feature type="transmembrane region" description="Helical" evidence="10">
    <location>
        <begin position="286"/>
        <end position="308"/>
    </location>
</feature>
<dbReference type="GO" id="GO:0004930">
    <property type="term" value="F:G protein-coupled receptor activity"/>
    <property type="evidence" value="ECO:0007669"/>
    <property type="project" value="UniProtKB-KW"/>
</dbReference>
<keyword evidence="6 10" id="KW-0472">Membrane</keyword>
<evidence type="ECO:0000256" key="6">
    <source>
        <dbReference type="ARBA" id="ARBA00023136"/>
    </source>
</evidence>
<dbReference type="AlphaFoldDB" id="A0A6P8ITW3"/>
<keyword evidence="7 9" id="KW-0675">Receptor</keyword>
<keyword evidence="5 9" id="KW-0297">G-protein coupled receptor</keyword>
<evidence type="ECO:0000256" key="5">
    <source>
        <dbReference type="ARBA" id="ARBA00023040"/>
    </source>
</evidence>
<comment type="subcellular location">
    <subcellularLocation>
        <location evidence="1">Cell membrane</location>
        <topology evidence="1">Multi-pass membrane protein</topology>
    </subcellularLocation>
</comment>
<dbReference type="SUPFAM" id="SSF81321">
    <property type="entry name" value="Family A G protein-coupled receptor-like"/>
    <property type="match status" value="1"/>
</dbReference>
<dbReference type="Proteomes" id="UP000515163">
    <property type="component" value="Unplaced"/>
</dbReference>
<keyword evidence="3 9" id="KW-0812">Transmembrane</keyword>
<name>A0A6P8ITW3_ACTTE</name>
<keyword evidence="8 9" id="KW-0807">Transducer</keyword>
<evidence type="ECO:0000256" key="4">
    <source>
        <dbReference type="ARBA" id="ARBA00022989"/>
    </source>
</evidence>
<dbReference type="InterPro" id="IPR017452">
    <property type="entry name" value="GPCR_Rhodpsn_7TM"/>
</dbReference>
<dbReference type="GO" id="GO:0005886">
    <property type="term" value="C:plasma membrane"/>
    <property type="evidence" value="ECO:0007669"/>
    <property type="project" value="UniProtKB-SubCell"/>
</dbReference>
<evidence type="ECO:0000256" key="10">
    <source>
        <dbReference type="SAM" id="Phobius"/>
    </source>
</evidence>
<dbReference type="RefSeq" id="XP_031570686.1">
    <property type="nucleotide sequence ID" value="XM_031714826.1"/>
</dbReference>
<dbReference type="Pfam" id="PF00001">
    <property type="entry name" value="7tm_1"/>
    <property type="match status" value="1"/>
</dbReference>
<dbReference type="OrthoDB" id="10254436at2759"/>
<dbReference type="PANTHER" id="PTHR24249">
    <property type="entry name" value="HISTAMINE RECEPTOR-RELATED G-PROTEIN COUPLED RECEPTOR"/>
    <property type="match status" value="1"/>
</dbReference>
<evidence type="ECO:0000259" key="11">
    <source>
        <dbReference type="PROSITE" id="PS50262"/>
    </source>
</evidence>
<evidence type="ECO:0000256" key="2">
    <source>
        <dbReference type="ARBA" id="ARBA00022475"/>
    </source>
</evidence>
<keyword evidence="12" id="KW-1185">Reference proteome</keyword>
<comment type="similarity">
    <text evidence="9">Belongs to the G-protein coupled receptor 1 family.</text>
</comment>
<dbReference type="PRINTS" id="PR00237">
    <property type="entry name" value="GPCRRHODOPSN"/>
</dbReference>
<feature type="transmembrane region" description="Helical" evidence="10">
    <location>
        <begin position="251"/>
        <end position="271"/>
    </location>
</feature>